<accession>A0A251N7V4</accession>
<dbReference type="Gramene" id="ONH95402">
    <property type="protein sequence ID" value="ONH95402"/>
    <property type="gene ID" value="PRUPE_7G068300"/>
</dbReference>
<dbReference type="PANTHER" id="PTHR33659">
    <property type="entry name" value="PROTEIN, PUTATIVE-RELATED-RELATED"/>
    <property type="match status" value="1"/>
</dbReference>
<organism evidence="3 4">
    <name type="scientific">Prunus persica</name>
    <name type="common">Peach</name>
    <name type="synonym">Amygdalus persica</name>
    <dbReference type="NCBI Taxonomy" id="3760"/>
    <lineage>
        <taxon>Eukaryota</taxon>
        <taxon>Viridiplantae</taxon>
        <taxon>Streptophyta</taxon>
        <taxon>Embryophyta</taxon>
        <taxon>Tracheophyta</taxon>
        <taxon>Spermatophyta</taxon>
        <taxon>Magnoliopsida</taxon>
        <taxon>eudicotyledons</taxon>
        <taxon>Gunneridae</taxon>
        <taxon>Pentapetalae</taxon>
        <taxon>rosids</taxon>
        <taxon>fabids</taxon>
        <taxon>Rosales</taxon>
        <taxon>Rosaceae</taxon>
        <taxon>Amygdaloideae</taxon>
        <taxon>Amygdaleae</taxon>
        <taxon>Prunus</taxon>
    </lineage>
</organism>
<feature type="transmembrane region" description="Helical" evidence="1">
    <location>
        <begin position="43"/>
        <end position="67"/>
    </location>
</feature>
<keyword evidence="1" id="KW-1133">Transmembrane helix</keyword>
<keyword evidence="4" id="KW-1185">Reference proteome</keyword>
<evidence type="ECO:0000313" key="3">
    <source>
        <dbReference type="EMBL" id="ONH95402.1"/>
    </source>
</evidence>
<evidence type="ECO:0000256" key="2">
    <source>
        <dbReference type="SAM" id="SignalP"/>
    </source>
</evidence>
<keyword evidence="1" id="KW-0472">Membrane</keyword>
<dbReference type="AlphaFoldDB" id="A0A251N7V4"/>
<dbReference type="EMBL" id="CM007657">
    <property type="protein sequence ID" value="ONH95402.1"/>
    <property type="molecule type" value="Genomic_DNA"/>
</dbReference>
<keyword evidence="2" id="KW-0732">Signal</keyword>
<feature type="chain" id="PRO_5012264759" evidence="2">
    <location>
        <begin position="28"/>
        <end position="68"/>
    </location>
</feature>
<protein>
    <submittedName>
        <fullName evidence="3">Uncharacterized protein</fullName>
    </submittedName>
</protein>
<evidence type="ECO:0000313" key="4">
    <source>
        <dbReference type="Proteomes" id="UP000006882"/>
    </source>
</evidence>
<keyword evidence="1" id="KW-0812">Transmembrane</keyword>
<dbReference type="PANTHER" id="PTHR33659:SF7">
    <property type="entry name" value="PROTEIN, PUTATIVE-RELATED"/>
    <property type="match status" value="1"/>
</dbReference>
<evidence type="ECO:0000256" key="1">
    <source>
        <dbReference type="SAM" id="Phobius"/>
    </source>
</evidence>
<reference evidence="3 4" key="1">
    <citation type="journal article" date="2013" name="Nat. Genet.">
        <title>The high-quality draft genome of peach (Prunus persica) identifies unique patterns of genetic diversity, domestication and genome evolution.</title>
        <authorList>
            <consortium name="International Peach Genome Initiative"/>
            <person name="Verde I."/>
            <person name="Abbott A.G."/>
            <person name="Scalabrin S."/>
            <person name="Jung S."/>
            <person name="Shu S."/>
            <person name="Marroni F."/>
            <person name="Zhebentyayeva T."/>
            <person name="Dettori M.T."/>
            <person name="Grimwood J."/>
            <person name="Cattonaro F."/>
            <person name="Zuccolo A."/>
            <person name="Rossini L."/>
            <person name="Jenkins J."/>
            <person name="Vendramin E."/>
            <person name="Meisel L.A."/>
            <person name="Decroocq V."/>
            <person name="Sosinski B."/>
            <person name="Prochnik S."/>
            <person name="Mitros T."/>
            <person name="Policriti A."/>
            <person name="Cipriani G."/>
            <person name="Dondini L."/>
            <person name="Ficklin S."/>
            <person name="Goodstein D.M."/>
            <person name="Xuan P."/>
            <person name="Del Fabbro C."/>
            <person name="Aramini V."/>
            <person name="Copetti D."/>
            <person name="Gonzalez S."/>
            <person name="Horner D.S."/>
            <person name="Falchi R."/>
            <person name="Lucas S."/>
            <person name="Mica E."/>
            <person name="Maldonado J."/>
            <person name="Lazzari B."/>
            <person name="Bielenberg D."/>
            <person name="Pirona R."/>
            <person name="Miculan M."/>
            <person name="Barakat A."/>
            <person name="Testolin R."/>
            <person name="Stella A."/>
            <person name="Tartarini S."/>
            <person name="Tonutti P."/>
            <person name="Arus P."/>
            <person name="Orellana A."/>
            <person name="Wells C."/>
            <person name="Main D."/>
            <person name="Vizzotto G."/>
            <person name="Silva H."/>
            <person name="Salamini F."/>
            <person name="Schmutz J."/>
            <person name="Morgante M."/>
            <person name="Rokhsar D.S."/>
        </authorList>
    </citation>
    <scope>NUCLEOTIDE SEQUENCE [LARGE SCALE GENOMIC DNA]</scope>
    <source>
        <strain evidence="4">cv. Nemared</strain>
    </source>
</reference>
<name>A0A251N7V4_PRUPE</name>
<sequence>MARFGTSSARILMVMVAALFYVTKTMAQNTATPPAPLPVTGAGFASPVSVALICSSMLVSLTAAFAFC</sequence>
<feature type="signal peptide" evidence="2">
    <location>
        <begin position="1"/>
        <end position="27"/>
    </location>
</feature>
<proteinExistence type="predicted"/>
<gene>
    <name evidence="3" type="ORF">PRUPE_7G068300</name>
</gene>
<dbReference type="Proteomes" id="UP000006882">
    <property type="component" value="Chromosome G7"/>
</dbReference>